<evidence type="ECO:0000313" key="10">
    <source>
        <dbReference type="Proteomes" id="UP000318422"/>
    </source>
</evidence>
<dbReference type="InterPro" id="IPR005320">
    <property type="entry name" value="Peptidase_S51"/>
</dbReference>
<dbReference type="InterPro" id="IPR011811">
    <property type="entry name" value="Peptidase_S51_cyanophycinase"/>
</dbReference>
<comment type="caution">
    <text evidence="9">The sequence shown here is derived from an EMBL/GenBank/DDBJ whole genome shotgun (WGS) entry which is preliminary data.</text>
</comment>
<dbReference type="Pfam" id="PF03575">
    <property type="entry name" value="Peptidase_S51"/>
    <property type="match status" value="1"/>
</dbReference>
<dbReference type="InterPro" id="IPR029062">
    <property type="entry name" value="Class_I_gatase-like"/>
</dbReference>
<keyword evidence="7" id="KW-0378">Hydrolase</keyword>
<dbReference type="SUPFAM" id="SSF52317">
    <property type="entry name" value="Class I glutamine amidotransferase-like"/>
    <property type="match status" value="1"/>
</dbReference>
<evidence type="ECO:0000256" key="8">
    <source>
        <dbReference type="ARBA" id="ARBA00022825"/>
    </source>
</evidence>
<name>A0A4Y4CZT2_ZOORA</name>
<evidence type="ECO:0000256" key="5">
    <source>
        <dbReference type="ARBA" id="ARBA00015719"/>
    </source>
</evidence>
<evidence type="ECO:0000256" key="4">
    <source>
        <dbReference type="ARBA" id="ARBA00013115"/>
    </source>
</evidence>
<dbReference type="EMBL" id="BJNV01000060">
    <property type="protein sequence ID" value="GEC96994.1"/>
    <property type="molecule type" value="Genomic_DNA"/>
</dbReference>
<dbReference type="AlphaFoldDB" id="A0A4Y4CZT2"/>
<dbReference type="PANTHER" id="PTHR36175:SF1">
    <property type="entry name" value="CYANOPHYCINASE"/>
    <property type="match status" value="1"/>
</dbReference>
<evidence type="ECO:0000313" key="9">
    <source>
        <dbReference type="EMBL" id="GEC96994.1"/>
    </source>
</evidence>
<comment type="function">
    <text evidence="2">Exopeptidase that catalyzes the hydrolytic cleavage of multi-L-arginyl-poly-L-aspartic acid (cyanophycin; a water-insoluble reserve polymer) into aspartate-arginine dipeptides.</text>
</comment>
<dbReference type="PANTHER" id="PTHR36175">
    <property type="entry name" value="CYANOPHYCINASE"/>
    <property type="match status" value="1"/>
</dbReference>
<dbReference type="Proteomes" id="UP000318422">
    <property type="component" value="Unassembled WGS sequence"/>
</dbReference>
<protein>
    <recommendedName>
        <fullName evidence="5">Cyanophycinase</fullName>
        <ecNumber evidence="4">3.4.15.6</ecNumber>
    </recommendedName>
</protein>
<comment type="catalytic activity">
    <reaction evidence="1">
        <text>[L-4-(L-arginin-2-N-yl)aspartate](n) + H2O = [L-4-(L-arginin-2-N-yl)aspartate](n-1) + L-4-(L-arginin-2-N-yl)aspartate</text>
        <dbReference type="Rhea" id="RHEA:12845"/>
        <dbReference type="Rhea" id="RHEA-COMP:13728"/>
        <dbReference type="Rhea" id="RHEA-COMP:13734"/>
        <dbReference type="ChEBI" id="CHEBI:15377"/>
        <dbReference type="ChEBI" id="CHEBI:137986"/>
        <dbReference type="ChEBI" id="CHEBI:137991"/>
        <dbReference type="EC" id="3.4.15.6"/>
    </reaction>
</comment>
<proteinExistence type="inferred from homology"/>
<dbReference type="NCBIfam" id="TIGR02069">
    <property type="entry name" value="cyanophycinase"/>
    <property type="match status" value="1"/>
</dbReference>
<dbReference type="Gene3D" id="3.40.50.880">
    <property type="match status" value="1"/>
</dbReference>
<evidence type="ECO:0000256" key="7">
    <source>
        <dbReference type="ARBA" id="ARBA00022801"/>
    </source>
</evidence>
<dbReference type="EC" id="3.4.15.6" evidence="4"/>
<evidence type="ECO:0000256" key="6">
    <source>
        <dbReference type="ARBA" id="ARBA00022670"/>
    </source>
</evidence>
<comment type="similarity">
    <text evidence="3">Belongs to the peptidase S51 family.</text>
</comment>
<dbReference type="GO" id="GO:0008241">
    <property type="term" value="F:peptidyl-dipeptidase activity"/>
    <property type="evidence" value="ECO:0007669"/>
    <property type="project" value="UniProtKB-EC"/>
</dbReference>
<reference evidence="9 10" key="1">
    <citation type="submission" date="2019-06" db="EMBL/GenBank/DDBJ databases">
        <title>Whole genome shotgun sequence of Zoogloea ramigera NBRC 15342.</title>
        <authorList>
            <person name="Hosoyama A."/>
            <person name="Uohara A."/>
            <person name="Ohji S."/>
            <person name="Ichikawa N."/>
        </authorList>
    </citation>
    <scope>NUCLEOTIDE SEQUENCE [LARGE SCALE GENOMIC DNA]</scope>
    <source>
        <strain evidence="9 10">NBRC 15342</strain>
    </source>
</reference>
<evidence type="ECO:0000256" key="2">
    <source>
        <dbReference type="ARBA" id="ARBA00002039"/>
    </source>
</evidence>
<keyword evidence="6" id="KW-0645">Protease</keyword>
<keyword evidence="10" id="KW-1185">Reference proteome</keyword>
<sequence length="305" mass="32872">MRTFLHLLAAPAMRLFIQFIALLGGLAFAGPAASEPPGPLTRPGNLIIVGGGDTPAAVQQRFVTLAGGPGKARIAVFPMASTQFDEEAQEVIAELRKLDADPHLINLERHDAQTEATAQQLEAFSGYWFLGGDQNRLAATLLGTRALDVIERRYQEGAVVGGTSAGAAVMTSEMLTGRQSNERGDSPPIARGAIDLGKGFGFLPDAIVDQHFLKRARYNRLLSAVLDRPQLIGVGIDEETALLVRPDGRWEVLGKSYVKVIDARGARMTHDRRNLTGASNIRLHLLPRGAIFDPKRTRITLPDGG</sequence>
<dbReference type="RefSeq" id="WP_170182993.1">
    <property type="nucleotide sequence ID" value="NZ_BJNV01000060.1"/>
</dbReference>
<dbReference type="GO" id="GO:0008236">
    <property type="term" value="F:serine-type peptidase activity"/>
    <property type="evidence" value="ECO:0007669"/>
    <property type="project" value="UniProtKB-KW"/>
</dbReference>
<evidence type="ECO:0000256" key="3">
    <source>
        <dbReference type="ARBA" id="ARBA00006534"/>
    </source>
</evidence>
<organism evidence="9 10">
    <name type="scientific">Zoogloea ramigera</name>
    <dbReference type="NCBI Taxonomy" id="350"/>
    <lineage>
        <taxon>Bacteria</taxon>
        <taxon>Pseudomonadati</taxon>
        <taxon>Pseudomonadota</taxon>
        <taxon>Betaproteobacteria</taxon>
        <taxon>Rhodocyclales</taxon>
        <taxon>Zoogloeaceae</taxon>
        <taxon>Zoogloea</taxon>
    </lineage>
</organism>
<gene>
    <name evidence="9" type="ORF">ZRA01_30670</name>
</gene>
<dbReference type="CDD" id="cd03145">
    <property type="entry name" value="GAT1_cyanophycinase"/>
    <property type="match status" value="1"/>
</dbReference>
<keyword evidence="8" id="KW-0720">Serine protease</keyword>
<accession>A0A4Y4CZT2</accession>
<dbReference type="GO" id="GO:0006508">
    <property type="term" value="P:proteolysis"/>
    <property type="evidence" value="ECO:0007669"/>
    <property type="project" value="UniProtKB-KW"/>
</dbReference>
<evidence type="ECO:0000256" key="1">
    <source>
        <dbReference type="ARBA" id="ARBA00001092"/>
    </source>
</evidence>